<protein>
    <submittedName>
        <fullName evidence="1">Uncharacterized protein</fullName>
    </submittedName>
</protein>
<sequence length="153" mass="17673">MSQSSFVGYSFPVPQILHTLSNNYQEEGPLKGLFDEDVILFIQSKVSEVLAREYKQRILISRGDVVRVYGRVIAEFPQTIPKMIQRTVMNICNDFRIDQLTVDRNLKLEAHFVIGDRLYDPTTERVKYDPATIKLANRLGQQRVGGTVRFFFT</sequence>
<accession>A0A481YR45</accession>
<evidence type="ECO:0000313" key="1">
    <source>
        <dbReference type="EMBL" id="QBK85539.1"/>
    </source>
</evidence>
<reference evidence="1" key="1">
    <citation type="journal article" date="2019" name="MBio">
        <title>Virus Genomes from Deep Sea Sediments Expand the Ocean Megavirome and Support Independent Origins of Viral Gigantism.</title>
        <authorList>
            <person name="Backstrom D."/>
            <person name="Yutin N."/>
            <person name="Jorgensen S.L."/>
            <person name="Dharamshi J."/>
            <person name="Homa F."/>
            <person name="Zaremba-Niedwiedzka K."/>
            <person name="Spang A."/>
            <person name="Wolf Y.I."/>
            <person name="Koonin E.V."/>
            <person name="Ettema T.J."/>
        </authorList>
    </citation>
    <scope>NUCLEOTIDE SEQUENCE</scope>
</reference>
<gene>
    <name evidence="1" type="ORF">LCMAC101_01260</name>
</gene>
<proteinExistence type="predicted"/>
<name>A0A481YR45_9VIRU</name>
<organism evidence="1">
    <name type="scientific">Marseillevirus LCMAC101</name>
    <dbReference type="NCBI Taxonomy" id="2506602"/>
    <lineage>
        <taxon>Viruses</taxon>
        <taxon>Varidnaviria</taxon>
        <taxon>Bamfordvirae</taxon>
        <taxon>Nucleocytoviricota</taxon>
        <taxon>Megaviricetes</taxon>
        <taxon>Pimascovirales</taxon>
        <taxon>Pimascovirales incertae sedis</taxon>
        <taxon>Marseilleviridae</taxon>
    </lineage>
</organism>
<dbReference type="EMBL" id="MK500327">
    <property type="protein sequence ID" value="QBK85539.1"/>
    <property type="molecule type" value="Genomic_DNA"/>
</dbReference>